<dbReference type="EMBL" id="CP024847">
    <property type="protein sequence ID" value="AUR52476.1"/>
    <property type="molecule type" value="Genomic_DNA"/>
</dbReference>
<evidence type="ECO:0000256" key="2">
    <source>
        <dbReference type="ARBA" id="ARBA00003172"/>
    </source>
</evidence>
<dbReference type="OrthoDB" id="9810929at2"/>
<dbReference type="GO" id="GO:2001061">
    <property type="term" value="P:D-glycero-D-manno-heptose 7-phosphate biosynthetic process"/>
    <property type="evidence" value="ECO:0007669"/>
    <property type="project" value="UniProtKB-UniPathway"/>
</dbReference>
<comment type="similarity">
    <text evidence="4 10">Belongs to the SIS family. GmhA subfamily.</text>
</comment>
<dbReference type="GO" id="GO:0005975">
    <property type="term" value="P:carbohydrate metabolic process"/>
    <property type="evidence" value="ECO:0007669"/>
    <property type="project" value="UniProtKB-UniRule"/>
</dbReference>
<evidence type="ECO:0000256" key="6">
    <source>
        <dbReference type="ARBA" id="ARBA00022723"/>
    </source>
</evidence>
<keyword evidence="13" id="KW-1185">Reference proteome</keyword>
<feature type="binding site" evidence="10">
    <location>
        <begin position="121"/>
        <end position="123"/>
    </location>
    <ligand>
        <name>substrate</name>
    </ligand>
</feature>
<evidence type="ECO:0000256" key="1">
    <source>
        <dbReference type="ARBA" id="ARBA00000348"/>
    </source>
</evidence>
<keyword evidence="7 10" id="KW-0862">Zinc</keyword>
<dbReference type="HAMAP" id="MF_00067">
    <property type="entry name" value="GmhA"/>
    <property type="match status" value="1"/>
</dbReference>
<dbReference type="KEGG" id="nba:CUN60_09255"/>
<dbReference type="Gene3D" id="3.40.50.10490">
    <property type="entry name" value="Glucose-6-phosphate isomerase like protein, domain 1"/>
    <property type="match status" value="1"/>
</dbReference>
<feature type="binding site" evidence="10">
    <location>
        <position position="176"/>
    </location>
    <ligand>
        <name>Zn(2+)</name>
        <dbReference type="ChEBI" id="CHEBI:29105"/>
    </ligand>
</feature>
<dbReference type="PANTHER" id="PTHR30390">
    <property type="entry name" value="SEDOHEPTULOSE 7-PHOSPHATE ISOMERASE / DNAA INITIATOR-ASSOCIATING FACTOR FOR REPLICATION INITIATION"/>
    <property type="match status" value="1"/>
</dbReference>
<keyword evidence="9 10" id="KW-0119">Carbohydrate metabolism</keyword>
<dbReference type="NCBIfam" id="TIGR00441">
    <property type="entry name" value="gmhA"/>
    <property type="match status" value="1"/>
</dbReference>
<evidence type="ECO:0000256" key="5">
    <source>
        <dbReference type="ARBA" id="ARBA00022490"/>
    </source>
</evidence>
<comment type="cofactor">
    <cofactor evidence="10">
        <name>Zn(2+)</name>
        <dbReference type="ChEBI" id="CHEBI:29105"/>
    </cofactor>
    <text evidence="10">Binds 1 zinc ion per subunit.</text>
</comment>
<comment type="miscellaneous">
    <text evidence="10">The reaction produces a racemic mixture of D-glycero-alpha-D-manno-heptose 7-phosphate and D-glycero-beta-D-manno-heptose 7-phosphate.</text>
</comment>
<dbReference type="PROSITE" id="PS51464">
    <property type="entry name" value="SIS"/>
    <property type="match status" value="1"/>
</dbReference>
<feature type="binding site" evidence="10">
    <location>
        <begin position="95"/>
        <end position="96"/>
    </location>
    <ligand>
        <name>substrate</name>
    </ligand>
</feature>
<evidence type="ECO:0000256" key="10">
    <source>
        <dbReference type="HAMAP-Rule" id="MF_00067"/>
    </source>
</evidence>
<dbReference type="InterPro" id="IPR050099">
    <property type="entry name" value="SIS_GmhA/DiaA_subfam"/>
</dbReference>
<comment type="subunit">
    <text evidence="10">Homotetramer.</text>
</comment>
<dbReference type="GO" id="GO:0008968">
    <property type="term" value="F:D-sedoheptulose 7-phosphate isomerase activity"/>
    <property type="evidence" value="ECO:0007669"/>
    <property type="project" value="UniProtKB-UniRule"/>
</dbReference>
<keyword evidence="5 10" id="KW-0963">Cytoplasm</keyword>
<organism evidence="12 13">
    <name type="scientific">Aquella oligotrophica</name>
    <dbReference type="NCBI Taxonomy" id="2067065"/>
    <lineage>
        <taxon>Bacteria</taxon>
        <taxon>Pseudomonadati</taxon>
        <taxon>Pseudomonadota</taxon>
        <taxon>Betaproteobacteria</taxon>
        <taxon>Neisseriales</taxon>
        <taxon>Neisseriaceae</taxon>
        <taxon>Aquella</taxon>
    </lineage>
</organism>
<dbReference type="InterPro" id="IPR035461">
    <property type="entry name" value="GmhA/DiaA"/>
</dbReference>
<dbReference type="Proteomes" id="UP000236655">
    <property type="component" value="Chromosome"/>
</dbReference>
<comment type="function">
    <text evidence="2 10">Catalyzes the isomerization of sedoheptulose 7-phosphate in D-glycero-D-manno-heptose 7-phosphate.</text>
</comment>
<comment type="pathway">
    <text evidence="10">Carbohydrate biosynthesis; D-glycero-D-manno-heptose 7-phosphate biosynthesis; D-glycero-alpha-D-manno-heptose 7-phosphate and D-glycero-beta-D-manno-heptose 7-phosphate from sedoheptulose 7-phosphate: step 1/1.</text>
</comment>
<comment type="subcellular location">
    <subcellularLocation>
        <location evidence="3 10">Cytoplasm</location>
    </subcellularLocation>
</comment>
<evidence type="ECO:0000256" key="3">
    <source>
        <dbReference type="ARBA" id="ARBA00004496"/>
    </source>
</evidence>
<gene>
    <name evidence="10" type="primary">gmhA</name>
    <name evidence="12" type="ORF">CUN60_09255</name>
</gene>
<dbReference type="Pfam" id="PF13580">
    <property type="entry name" value="SIS_2"/>
    <property type="match status" value="1"/>
</dbReference>
<dbReference type="InterPro" id="IPR001347">
    <property type="entry name" value="SIS_dom"/>
</dbReference>
<feature type="binding site" evidence="10">
    <location>
        <position position="66"/>
    </location>
    <ligand>
        <name>substrate</name>
    </ligand>
</feature>
<evidence type="ECO:0000256" key="9">
    <source>
        <dbReference type="ARBA" id="ARBA00023277"/>
    </source>
</evidence>
<keyword evidence="6 10" id="KW-0479">Metal-binding</keyword>
<dbReference type="NCBIfam" id="NF010546">
    <property type="entry name" value="PRK13936.1"/>
    <property type="match status" value="1"/>
</dbReference>
<dbReference type="SUPFAM" id="SSF53697">
    <property type="entry name" value="SIS domain"/>
    <property type="match status" value="1"/>
</dbReference>
<dbReference type="CDD" id="cd05006">
    <property type="entry name" value="SIS_GmhA"/>
    <property type="match status" value="1"/>
</dbReference>
<dbReference type="UniPathway" id="UPA00041">
    <property type="reaction ID" value="UER00436"/>
</dbReference>
<accession>A0A2I7N7N4</accession>
<proteinExistence type="inferred from homology"/>
<dbReference type="EC" id="5.3.1.28" evidence="10"/>
<sequence>MNMQLNELIEFNFTQSIETKQQAQSTMVAPIADAVKLIVAAFQNGNKMLICGNGGSAADAQHFAAEFTGRYEMERTPLPAVALTTDTSALTAIGNDYGFDVVFSKQVEALGQAGDILYAISTSGNSGNVIKAIEVAKARGMHIIAMVGKDGGKIAQMLSGADVNLCVPANRTARIQEVHLLTLHTICDAVDTLMFK</sequence>
<name>A0A2I7N7N4_9NEIS</name>
<keyword evidence="8 10" id="KW-0413">Isomerase</keyword>
<dbReference type="PANTHER" id="PTHR30390:SF6">
    <property type="entry name" value="DNAA INITIATOR-ASSOCIATING PROTEIN DIAA"/>
    <property type="match status" value="1"/>
</dbReference>
<dbReference type="GO" id="GO:0097367">
    <property type="term" value="F:carbohydrate derivative binding"/>
    <property type="evidence" value="ECO:0007669"/>
    <property type="project" value="InterPro"/>
</dbReference>
<dbReference type="GO" id="GO:0008270">
    <property type="term" value="F:zinc ion binding"/>
    <property type="evidence" value="ECO:0007669"/>
    <property type="project" value="UniProtKB-UniRule"/>
</dbReference>
<feature type="binding site" evidence="10">
    <location>
        <position position="126"/>
    </location>
    <ligand>
        <name>substrate</name>
    </ligand>
</feature>
<evidence type="ECO:0000313" key="13">
    <source>
        <dbReference type="Proteomes" id="UP000236655"/>
    </source>
</evidence>
<evidence type="ECO:0000313" key="12">
    <source>
        <dbReference type="EMBL" id="AUR52476.1"/>
    </source>
</evidence>
<evidence type="ECO:0000256" key="4">
    <source>
        <dbReference type="ARBA" id="ARBA00009894"/>
    </source>
</evidence>
<dbReference type="InterPro" id="IPR046348">
    <property type="entry name" value="SIS_dom_sf"/>
</dbReference>
<evidence type="ECO:0000256" key="7">
    <source>
        <dbReference type="ARBA" id="ARBA00022833"/>
    </source>
</evidence>
<dbReference type="GO" id="GO:0005737">
    <property type="term" value="C:cytoplasm"/>
    <property type="evidence" value="ECO:0007669"/>
    <property type="project" value="UniProtKB-SubCell"/>
</dbReference>
<evidence type="ECO:0000259" key="11">
    <source>
        <dbReference type="PROSITE" id="PS51464"/>
    </source>
</evidence>
<feature type="binding site" evidence="10">
    <location>
        <position position="66"/>
    </location>
    <ligand>
        <name>Zn(2+)</name>
        <dbReference type="ChEBI" id="CHEBI:29105"/>
    </ligand>
</feature>
<feature type="binding site" evidence="10">
    <location>
        <position position="184"/>
    </location>
    <ligand>
        <name>Zn(2+)</name>
        <dbReference type="ChEBI" id="CHEBI:29105"/>
    </ligand>
</feature>
<dbReference type="InterPro" id="IPR004515">
    <property type="entry name" value="Phosphoheptose_Isoase"/>
</dbReference>
<feature type="binding site" evidence="10">
    <location>
        <begin position="53"/>
        <end position="55"/>
    </location>
    <ligand>
        <name>substrate</name>
    </ligand>
</feature>
<dbReference type="AlphaFoldDB" id="A0A2I7N7N4"/>
<feature type="binding site" evidence="10">
    <location>
        <position position="176"/>
    </location>
    <ligand>
        <name>substrate</name>
    </ligand>
</feature>
<comment type="catalytic activity">
    <reaction evidence="1 10">
        <text>2 D-sedoheptulose 7-phosphate = D-glycero-alpha-D-manno-heptose 7-phosphate + D-glycero-beta-D-manno-heptose 7-phosphate</text>
        <dbReference type="Rhea" id="RHEA:27489"/>
        <dbReference type="ChEBI" id="CHEBI:57483"/>
        <dbReference type="ChEBI" id="CHEBI:60203"/>
        <dbReference type="ChEBI" id="CHEBI:60204"/>
        <dbReference type="EC" id="5.3.1.28"/>
    </reaction>
</comment>
<feature type="domain" description="SIS" evidence="11">
    <location>
        <begin position="38"/>
        <end position="196"/>
    </location>
</feature>
<evidence type="ECO:0000256" key="8">
    <source>
        <dbReference type="ARBA" id="ARBA00023235"/>
    </source>
</evidence>
<reference evidence="13" key="1">
    <citation type="submission" date="2017-11" db="EMBL/GenBank/DDBJ databases">
        <authorList>
            <person name="Chan K.G."/>
            <person name="Lee L.S."/>
        </authorList>
    </citation>
    <scope>NUCLEOTIDE SEQUENCE [LARGE SCALE GENOMIC DNA]</scope>
    <source>
        <strain evidence="13">DSM 100970</strain>
    </source>
</reference>
<feature type="binding site" evidence="10">
    <location>
        <position position="62"/>
    </location>
    <ligand>
        <name>Zn(2+)</name>
        <dbReference type="ChEBI" id="CHEBI:29105"/>
    </ligand>
</feature>
<protein>
    <recommendedName>
        <fullName evidence="10">Phosphoheptose isomerase</fullName>
        <ecNumber evidence="10">5.3.1.28</ecNumber>
    </recommendedName>
    <alternativeName>
        <fullName evidence="10">Sedoheptulose 7-phosphate isomerase</fullName>
    </alternativeName>
</protein>